<dbReference type="WBParaSite" id="nRc.2.0.1.t15531-RA">
    <property type="protein sequence ID" value="nRc.2.0.1.t15531-RA"/>
    <property type="gene ID" value="nRc.2.0.1.g15531"/>
</dbReference>
<dbReference type="AlphaFoldDB" id="A0A915IP03"/>
<name>A0A915IP03_ROMCU</name>
<dbReference type="Proteomes" id="UP000887565">
    <property type="component" value="Unplaced"/>
</dbReference>
<evidence type="ECO:0000313" key="2">
    <source>
        <dbReference type="WBParaSite" id="nRc.2.0.1.t15531-RA"/>
    </source>
</evidence>
<reference evidence="2" key="1">
    <citation type="submission" date="2022-11" db="UniProtKB">
        <authorList>
            <consortium name="WormBaseParasite"/>
        </authorList>
    </citation>
    <scope>IDENTIFICATION</scope>
</reference>
<organism evidence="1 2">
    <name type="scientific">Romanomermis culicivorax</name>
    <name type="common">Nematode worm</name>
    <dbReference type="NCBI Taxonomy" id="13658"/>
    <lineage>
        <taxon>Eukaryota</taxon>
        <taxon>Metazoa</taxon>
        <taxon>Ecdysozoa</taxon>
        <taxon>Nematoda</taxon>
        <taxon>Enoplea</taxon>
        <taxon>Dorylaimia</taxon>
        <taxon>Mermithida</taxon>
        <taxon>Mermithoidea</taxon>
        <taxon>Mermithidae</taxon>
        <taxon>Romanomermis</taxon>
    </lineage>
</organism>
<proteinExistence type="predicted"/>
<sequence>MSLVLWDDDDRLTDSLTLRPSHASSECRTGNGNERTISSKVDLSINWLSAFRDLQAKDKAELALVRMVADQKQQNQWFSENMVQKFE</sequence>
<keyword evidence="1" id="KW-1185">Reference proteome</keyword>
<evidence type="ECO:0000313" key="1">
    <source>
        <dbReference type="Proteomes" id="UP000887565"/>
    </source>
</evidence>
<protein>
    <submittedName>
        <fullName evidence="2">Uncharacterized protein</fullName>
    </submittedName>
</protein>
<accession>A0A915IP03</accession>